<keyword evidence="3" id="KW-1185">Reference proteome</keyword>
<sequence>MAATRFSDASTSLSLATNVLTSFLVALKIWLDTKEIKRVLGKKVALRYCAIIAMFIESGVLFSASLAAELAMTFSLVPIDICEVISGYMMVIAPTLVIIHVGMGAGFGNVHETFNLSDASHIINAALHRDRPTTMLSAMHFASVQETSMVNSESGGGE</sequence>
<feature type="transmembrane region" description="Helical" evidence="1">
    <location>
        <begin position="88"/>
        <end position="107"/>
    </location>
</feature>
<dbReference type="OrthoDB" id="3346544at2759"/>
<evidence type="ECO:0000256" key="1">
    <source>
        <dbReference type="SAM" id="Phobius"/>
    </source>
</evidence>
<keyword evidence="1" id="KW-0812">Transmembrane</keyword>
<reference evidence="2 3" key="1">
    <citation type="submission" date="2019-02" db="EMBL/GenBank/DDBJ databases">
        <title>Genome sequencing of the rare red list fungi Hericium alpestre (H. flagellum).</title>
        <authorList>
            <person name="Buettner E."/>
            <person name="Kellner H."/>
        </authorList>
    </citation>
    <scope>NUCLEOTIDE SEQUENCE [LARGE SCALE GENOMIC DNA]</scope>
    <source>
        <strain evidence="2 3">DSM 108284</strain>
    </source>
</reference>
<name>A0A4Z0A9B7_9AGAM</name>
<dbReference type="EMBL" id="SFCI01000135">
    <property type="protein sequence ID" value="TFY82168.1"/>
    <property type="molecule type" value="Genomic_DNA"/>
</dbReference>
<accession>A0A4Z0A9B7</accession>
<evidence type="ECO:0000313" key="3">
    <source>
        <dbReference type="Proteomes" id="UP000298061"/>
    </source>
</evidence>
<feature type="transmembrane region" description="Helical" evidence="1">
    <location>
        <begin position="45"/>
        <end position="68"/>
    </location>
</feature>
<keyword evidence="1" id="KW-1133">Transmembrane helix</keyword>
<dbReference type="AlphaFoldDB" id="A0A4Z0A9B7"/>
<feature type="transmembrane region" description="Helical" evidence="1">
    <location>
        <begin position="12"/>
        <end position="33"/>
    </location>
</feature>
<keyword evidence="1" id="KW-0472">Membrane</keyword>
<comment type="caution">
    <text evidence="2">The sequence shown here is derived from an EMBL/GenBank/DDBJ whole genome shotgun (WGS) entry which is preliminary data.</text>
</comment>
<proteinExistence type="predicted"/>
<dbReference type="Proteomes" id="UP000298061">
    <property type="component" value="Unassembled WGS sequence"/>
</dbReference>
<protein>
    <submittedName>
        <fullName evidence="2">Uncharacterized protein</fullName>
    </submittedName>
</protein>
<evidence type="ECO:0000313" key="2">
    <source>
        <dbReference type="EMBL" id="TFY82168.1"/>
    </source>
</evidence>
<gene>
    <name evidence="2" type="ORF">EWM64_g1840</name>
</gene>
<organism evidence="2 3">
    <name type="scientific">Hericium alpestre</name>
    <dbReference type="NCBI Taxonomy" id="135208"/>
    <lineage>
        <taxon>Eukaryota</taxon>
        <taxon>Fungi</taxon>
        <taxon>Dikarya</taxon>
        <taxon>Basidiomycota</taxon>
        <taxon>Agaricomycotina</taxon>
        <taxon>Agaricomycetes</taxon>
        <taxon>Russulales</taxon>
        <taxon>Hericiaceae</taxon>
        <taxon>Hericium</taxon>
    </lineage>
</organism>